<dbReference type="Proteomes" id="UP000034799">
    <property type="component" value="Unassembled WGS sequence"/>
</dbReference>
<evidence type="ECO:0000313" key="4">
    <source>
        <dbReference type="Proteomes" id="UP000034799"/>
    </source>
</evidence>
<dbReference type="GO" id="GO:0003677">
    <property type="term" value="F:DNA binding"/>
    <property type="evidence" value="ECO:0007669"/>
    <property type="project" value="UniProtKB-KW"/>
</dbReference>
<dbReference type="Pfam" id="PF01381">
    <property type="entry name" value="HTH_3"/>
    <property type="match status" value="1"/>
</dbReference>
<evidence type="ECO:0000256" key="1">
    <source>
        <dbReference type="ARBA" id="ARBA00023125"/>
    </source>
</evidence>
<dbReference type="InterPro" id="IPR010982">
    <property type="entry name" value="Lambda_DNA-bd_dom_sf"/>
</dbReference>
<dbReference type="PROSITE" id="PS50943">
    <property type="entry name" value="HTH_CROC1"/>
    <property type="match status" value="1"/>
</dbReference>
<accession>A0A0G0Q6M8</accession>
<gene>
    <name evidence="3" type="ORF">UT34_C0001G0110</name>
</gene>
<dbReference type="SMART" id="SM00530">
    <property type="entry name" value="HTH_XRE"/>
    <property type="match status" value="1"/>
</dbReference>
<dbReference type="SUPFAM" id="SSF47413">
    <property type="entry name" value="lambda repressor-like DNA-binding domains"/>
    <property type="match status" value="1"/>
</dbReference>
<proteinExistence type="predicted"/>
<protein>
    <submittedName>
        <fullName evidence="3">Transcriptional regulator, XRE family</fullName>
    </submittedName>
</protein>
<evidence type="ECO:0000313" key="3">
    <source>
        <dbReference type="EMBL" id="KKR06070.1"/>
    </source>
</evidence>
<dbReference type="AlphaFoldDB" id="A0A0G0Q6M8"/>
<reference evidence="3 4" key="1">
    <citation type="journal article" date="2015" name="Nature">
        <title>rRNA introns, odd ribosomes, and small enigmatic genomes across a large radiation of phyla.</title>
        <authorList>
            <person name="Brown C.T."/>
            <person name="Hug L.A."/>
            <person name="Thomas B.C."/>
            <person name="Sharon I."/>
            <person name="Castelle C.J."/>
            <person name="Singh A."/>
            <person name="Wilkins M.J."/>
            <person name="Williams K.H."/>
            <person name="Banfield J.F."/>
        </authorList>
    </citation>
    <scope>NUCLEOTIDE SEQUENCE [LARGE SCALE GENOMIC DNA]</scope>
</reference>
<dbReference type="InterPro" id="IPR001387">
    <property type="entry name" value="Cro/C1-type_HTH"/>
</dbReference>
<dbReference type="PANTHER" id="PTHR46558">
    <property type="entry name" value="TRACRIPTIONAL REGULATORY PROTEIN-RELATED-RELATED"/>
    <property type="match status" value="1"/>
</dbReference>
<dbReference type="STRING" id="1619100.UT34_C0001G0110"/>
<dbReference type="EMBL" id="LBWK01000001">
    <property type="protein sequence ID" value="KKR06070.1"/>
    <property type="molecule type" value="Genomic_DNA"/>
</dbReference>
<dbReference type="CDD" id="cd00093">
    <property type="entry name" value="HTH_XRE"/>
    <property type="match status" value="1"/>
</dbReference>
<feature type="domain" description="HTH cro/C1-type" evidence="2">
    <location>
        <begin position="10"/>
        <end position="64"/>
    </location>
</feature>
<name>A0A0G0Q6M8_9BACT</name>
<dbReference type="Gene3D" id="1.10.260.40">
    <property type="entry name" value="lambda repressor-like DNA-binding domains"/>
    <property type="match status" value="1"/>
</dbReference>
<sequence length="101" mass="11474">MSMRYIATRIRGAREEKGISQRKLGMILGLSDKAISAYEAGRTYPPLDTLFKLSKELGKPVSYFIEEDSHKAYITESMSKISERLATITQEIEKLKKTLSE</sequence>
<comment type="caution">
    <text evidence="3">The sequence shown here is derived from an EMBL/GenBank/DDBJ whole genome shotgun (WGS) entry which is preliminary data.</text>
</comment>
<dbReference type="PANTHER" id="PTHR46558:SF3">
    <property type="entry name" value="TRANSCRIPTIONAL REGULATOR"/>
    <property type="match status" value="1"/>
</dbReference>
<evidence type="ECO:0000259" key="2">
    <source>
        <dbReference type="PROSITE" id="PS50943"/>
    </source>
</evidence>
<organism evidence="3 4">
    <name type="scientific">candidate division WS6 bacterium GW2011_GWF2_39_15</name>
    <dbReference type="NCBI Taxonomy" id="1619100"/>
    <lineage>
        <taxon>Bacteria</taxon>
        <taxon>Candidatus Dojkabacteria</taxon>
    </lineage>
</organism>
<keyword evidence="1" id="KW-0238">DNA-binding</keyword>